<dbReference type="EnsemblPlants" id="evm.model.08.300">
    <property type="protein sequence ID" value="cds.evm.model.08.300"/>
    <property type="gene ID" value="evm.TU.08.300"/>
</dbReference>
<feature type="compositionally biased region" description="Basic and acidic residues" evidence="1">
    <location>
        <begin position="29"/>
        <end position="43"/>
    </location>
</feature>
<feature type="compositionally biased region" description="Basic and acidic residues" evidence="1">
    <location>
        <begin position="81"/>
        <end position="96"/>
    </location>
</feature>
<feature type="compositionally biased region" description="Polar residues" evidence="1">
    <location>
        <begin position="97"/>
        <end position="108"/>
    </location>
</feature>
<reference evidence="2" key="2">
    <citation type="submission" date="2021-03" db="UniProtKB">
        <authorList>
            <consortium name="EnsemblPlants"/>
        </authorList>
    </citation>
    <scope>IDENTIFICATION</scope>
</reference>
<dbReference type="Gramene" id="evm.model.08.300">
    <property type="protein sequence ID" value="cds.evm.model.08.300"/>
    <property type="gene ID" value="evm.TU.08.300"/>
</dbReference>
<evidence type="ECO:0000313" key="3">
    <source>
        <dbReference type="Proteomes" id="UP000596661"/>
    </source>
</evidence>
<keyword evidence="3" id="KW-1185">Reference proteome</keyword>
<evidence type="ECO:0000313" key="2">
    <source>
        <dbReference type="EnsemblPlants" id="cds.evm.model.08.300"/>
    </source>
</evidence>
<name>A0A803QAT8_CANSA</name>
<feature type="region of interest" description="Disordered" evidence="1">
    <location>
        <begin position="1"/>
        <end position="160"/>
    </location>
</feature>
<feature type="compositionally biased region" description="Basic residues" evidence="1">
    <location>
        <begin position="137"/>
        <end position="160"/>
    </location>
</feature>
<organism evidence="2 3">
    <name type="scientific">Cannabis sativa</name>
    <name type="common">Hemp</name>
    <name type="synonym">Marijuana</name>
    <dbReference type="NCBI Taxonomy" id="3483"/>
    <lineage>
        <taxon>Eukaryota</taxon>
        <taxon>Viridiplantae</taxon>
        <taxon>Streptophyta</taxon>
        <taxon>Embryophyta</taxon>
        <taxon>Tracheophyta</taxon>
        <taxon>Spermatophyta</taxon>
        <taxon>Magnoliopsida</taxon>
        <taxon>eudicotyledons</taxon>
        <taxon>Gunneridae</taxon>
        <taxon>Pentapetalae</taxon>
        <taxon>rosids</taxon>
        <taxon>fabids</taxon>
        <taxon>Rosales</taxon>
        <taxon>Cannabaceae</taxon>
        <taxon>Cannabis</taxon>
    </lineage>
</organism>
<dbReference type="AlphaFoldDB" id="A0A803QAT8"/>
<reference evidence="2" key="1">
    <citation type="submission" date="2018-11" db="EMBL/GenBank/DDBJ databases">
        <authorList>
            <person name="Grassa J C."/>
        </authorList>
    </citation>
    <scope>NUCLEOTIDE SEQUENCE [LARGE SCALE GENOMIC DNA]</scope>
</reference>
<sequence length="160" mass="18082">MPKTKDCCQLPTWKVHTQSPIAVLNGEGARTREAHPYGRKENNTPKSQNTRLRKTTTNQNPQKRNGGSPKKPTTSTTMLPKRTEPPRAFDQRREPSQQRWTAFKSDNQSPEKKIGAMEPVLKSGAQHPPDPPTPKPTKSRTPGRHQPRSGRRCPMVHKKP</sequence>
<accession>A0A803QAT8</accession>
<proteinExistence type="predicted"/>
<evidence type="ECO:0000256" key="1">
    <source>
        <dbReference type="SAM" id="MobiDB-lite"/>
    </source>
</evidence>
<feature type="compositionally biased region" description="Polar residues" evidence="1">
    <location>
        <begin position="44"/>
        <end position="78"/>
    </location>
</feature>
<dbReference type="EMBL" id="UZAU01000681">
    <property type="status" value="NOT_ANNOTATED_CDS"/>
    <property type="molecule type" value="Genomic_DNA"/>
</dbReference>
<dbReference type="Proteomes" id="UP000596661">
    <property type="component" value="Chromosome 8"/>
</dbReference>
<protein>
    <submittedName>
        <fullName evidence="2">Uncharacterized protein</fullName>
    </submittedName>
</protein>